<gene>
    <name evidence="3" type="ORF">R1sor_013615</name>
</gene>
<feature type="compositionally biased region" description="Polar residues" evidence="2">
    <location>
        <begin position="321"/>
        <end position="333"/>
    </location>
</feature>
<dbReference type="PANTHER" id="PTHR36408:SF1">
    <property type="entry name" value="TRANSMEMBRANE PROTEIN"/>
    <property type="match status" value="1"/>
</dbReference>
<feature type="region of interest" description="Disordered" evidence="2">
    <location>
        <begin position="530"/>
        <end position="570"/>
    </location>
</feature>
<feature type="region of interest" description="Disordered" evidence="2">
    <location>
        <begin position="363"/>
        <end position="411"/>
    </location>
</feature>
<dbReference type="PANTHER" id="PTHR36408">
    <property type="entry name" value="TRANSMEMBRANE PROTEIN"/>
    <property type="match status" value="1"/>
</dbReference>
<reference evidence="3 4" key="1">
    <citation type="submission" date="2024-09" db="EMBL/GenBank/DDBJ databases">
        <title>Chromosome-scale assembly of Riccia sorocarpa.</title>
        <authorList>
            <person name="Paukszto L."/>
        </authorList>
    </citation>
    <scope>NUCLEOTIDE SEQUENCE [LARGE SCALE GENOMIC DNA]</scope>
    <source>
        <strain evidence="3">LP-2024</strain>
        <tissue evidence="3">Aerial parts of the thallus</tissue>
    </source>
</reference>
<evidence type="ECO:0000256" key="1">
    <source>
        <dbReference type="SAM" id="Coils"/>
    </source>
</evidence>
<keyword evidence="1" id="KW-0175">Coiled coil</keyword>
<proteinExistence type="predicted"/>
<protein>
    <submittedName>
        <fullName evidence="3">Uncharacterized protein</fullName>
    </submittedName>
</protein>
<feature type="coiled-coil region" evidence="1">
    <location>
        <begin position="247"/>
        <end position="281"/>
    </location>
</feature>
<dbReference type="AlphaFoldDB" id="A0ABD3H8Y4"/>
<dbReference type="Proteomes" id="UP001633002">
    <property type="component" value="Unassembled WGS sequence"/>
</dbReference>
<name>A0ABD3H8Y4_9MARC</name>
<accession>A0ABD3H8Y4</accession>
<sequence>MASSIAGTAIWRCPAASALVPSPEHQISWSPLSVCTKHSARSKESLIFVDCLGRFGRGKIRVSNTVNCQQRQDSQGVVETKNESGILQSRKDKGGDGTKFLSVTEGVCILAAGASYAASVIQKSKQTASVAAEPAVPHILYKFRDLSAWQVPALWGALVINAILRAISTRSSVNRTERKWAEKSIKDFTVDQRIGKLEDDMQSLAGISQALSRHLEKLGVRFRLTRRTLQDPIRETATLALKTSEVVSALASREDRLEAELLETRRELQETQKLLVSLQESQQKQLALLVTAMTKTVKSQKAVEAISLKNSAERAAGKSNRAATTGVSSSLPKNKSIGPLESAKSSLARTFEGLKASYTKKVETTTKTTSKNTQVVDAGKTDRKNESLQEKPDRNKKAIPSTEKSDRKSVTIKSDNKEDFWANTPTSSAAELSVEHEVVDYLTSTDRTSDAVSRYSENPPGNNGKLDSFFSARKNMNPYQPPVSFSSQDFHNSGLSSLHSDSGDFISGSGKHQEQAIGFGFSFESGYGKDKRPSSDVSTENAAGGTSFTDVNNWSGDTSSNSTQGSPRQSIWSGMSAWDLNNSSECTRHTSCFGASSMDFASGSGSPRMGEGIINFVQAGFVDTDFMRDFKDGYVSS</sequence>
<evidence type="ECO:0000313" key="3">
    <source>
        <dbReference type="EMBL" id="KAL3687306.1"/>
    </source>
</evidence>
<dbReference type="EMBL" id="JBJQOH010000004">
    <property type="protein sequence ID" value="KAL3687306.1"/>
    <property type="molecule type" value="Genomic_DNA"/>
</dbReference>
<evidence type="ECO:0000256" key="2">
    <source>
        <dbReference type="SAM" id="MobiDB-lite"/>
    </source>
</evidence>
<feature type="compositionally biased region" description="Basic and acidic residues" evidence="2">
    <location>
        <begin position="379"/>
        <end position="396"/>
    </location>
</feature>
<feature type="region of interest" description="Disordered" evidence="2">
    <location>
        <begin position="311"/>
        <end position="341"/>
    </location>
</feature>
<evidence type="ECO:0000313" key="4">
    <source>
        <dbReference type="Proteomes" id="UP001633002"/>
    </source>
</evidence>
<comment type="caution">
    <text evidence="3">The sequence shown here is derived from an EMBL/GenBank/DDBJ whole genome shotgun (WGS) entry which is preliminary data.</text>
</comment>
<keyword evidence="4" id="KW-1185">Reference proteome</keyword>
<feature type="compositionally biased region" description="Polar residues" evidence="2">
    <location>
        <begin position="535"/>
        <end position="570"/>
    </location>
</feature>
<organism evidence="3 4">
    <name type="scientific">Riccia sorocarpa</name>
    <dbReference type="NCBI Taxonomy" id="122646"/>
    <lineage>
        <taxon>Eukaryota</taxon>
        <taxon>Viridiplantae</taxon>
        <taxon>Streptophyta</taxon>
        <taxon>Embryophyta</taxon>
        <taxon>Marchantiophyta</taxon>
        <taxon>Marchantiopsida</taxon>
        <taxon>Marchantiidae</taxon>
        <taxon>Marchantiales</taxon>
        <taxon>Ricciaceae</taxon>
        <taxon>Riccia</taxon>
    </lineage>
</organism>